<evidence type="ECO:0000256" key="1">
    <source>
        <dbReference type="SAM" id="MobiDB-lite"/>
    </source>
</evidence>
<name>A0A6A5QM01_AMPQU</name>
<feature type="compositionally biased region" description="Gly residues" evidence="1">
    <location>
        <begin position="219"/>
        <end position="228"/>
    </location>
</feature>
<gene>
    <name evidence="2" type="ORF">BDU57DRAFT_210310</name>
</gene>
<dbReference type="AlphaFoldDB" id="A0A6A5QM01"/>
<evidence type="ECO:0000313" key="3">
    <source>
        <dbReference type="Proteomes" id="UP000800096"/>
    </source>
</evidence>
<proteinExistence type="predicted"/>
<feature type="region of interest" description="Disordered" evidence="1">
    <location>
        <begin position="202"/>
        <end position="241"/>
    </location>
</feature>
<organism evidence="2 3">
    <name type="scientific">Ampelomyces quisqualis</name>
    <name type="common">Powdery mildew agent</name>
    <dbReference type="NCBI Taxonomy" id="50730"/>
    <lineage>
        <taxon>Eukaryota</taxon>
        <taxon>Fungi</taxon>
        <taxon>Dikarya</taxon>
        <taxon>Ascomycota</taxon>
        <taxon>Pezizomycotina</taxon>
        <taxon>Dothideomycetes</taxon>
        <taxon>Pleosporomycetidae</taxon>
        <taxon>Pleosporales</taxon>
        <taxon>Pleosporineae</taxon>
        <taxon>Phaeosphaeriaceae</taxon>
        <taxon>Ampelomyces</taxon>
    </lineage>
</organism>
<keyword evidence="3" id="KW-1185">Reference proteome</keyword>
<protein>
    <submittedName>
        <fullName evidence="2">Uncharacterized protein</fullName>
    </submittedName>
</protein>
<sequence length="269" mass="29433">MVQKLVRHNKLYFPDQLVPKYFPSAITIRGPNGPYYGLNGSDRGFATESSALNWVDTLAMRDRREPVLLFDVDIKIPLVANGRSQRSTNDLIHWCAWTAVKPPSHHEATAAVESGNAFGLVRAAWRDRLERFKGHTKTTNVRNLGLSRKQMTMCGGARALEYEQAAAADSSTGGRCQVHECSGSLPKRYVRNPLEMRFSSAAPHARPVGDASVSNEVGPPGGSRGHVGAGSTVTVPSVGDDEKGQLAKDRLVFLHETAVFLMGLAQRRR</sequence>
<reference evidence="2" key="1">
    <citation type="journal article" date="2020" name="Stud. Mycol.">
        <title>101 Dothideomycetes genomes: a test case for predicting lifestyles and emergence of pathogens.</title>
        <authorList>
            <person name="Haridas S."/>
            <person name="Albert R."/>
            <person name="Binder M."/>
            <person name="Bloem J."/>
            <person name="Labutti K."/>
            <person name="Salamov A."/>
            <person name="Andreopoulos B."/>
            <person name="Baker S."/>
            <person name="Barry K."/>
            <person name="Bills G."/>
            <person name="Bluhm B."/>
            <person name="Cannon C."/>
            <person name="Castanera R."/>
            <person name="Culley D."/>
            <person name="Daum C."/>
            <person name="Ezra D."/>
            <person name="Gonzalez J."/>
            <person name="Henrissat B."/>
            <person name="Kuo A."/>
            <person name="Liang C."/>
            <person name="Lipzen A."/>
            <person name="Lutzoni F."/>
            <person name="Magnuson J."/>
            <person name="Mondo S."/>
            <person name="Nolan M."/>
            <person name="Ohm R."/>
            <person name="Pangilinan J."/>
            <person name="Park H.-J."/>
            <person name="Ramirez L."/>
            <person name="Alfaro M."/>
            <person name="Sun H."/>
            <person name="Tritt A."/>
            <person name="Yoshinaga Y."/>
            <person name="Zwiers L.-H."/>
            <person name="Turgeon B."/>
            <person name="Goodwin S."/>
            <person name="Spatafora J."/>
            <person name="Crous P."/>
            <person name="Grigoriev I."/>
        </authorList>
    </citation>
    <scope>NUCLEOTIDE SEQUENCE</scope>
    <source>
        <strain evidence="2">HMLAC05119</strain>
    </source>
</reference>
<accession>A0A6A5QM01</accession>
<dbReference type="EMBL" id="ML979135">
    <property type="protein sequence ID" value="KAF1915918.1"/>
    <property type="molecule type" value="Genomic_DNA"/>
</dbReference>
<evidence type="ECO:0000313" key="2">
    <source>
        <dbReference type="EMBL" id="KAF1915918.1"/>
    </source>
</evidence>
<dbReference type="Proteomes" id="UP000800096">
    <property type="component" value="Unassembled WGS sequence"/>
</dbReference>